<protein>
    <submittedName>
        <fullName evidence="3">DUF1735 domain-containing protein</fullName>
    </submittedName>
</protein>
<proteinExistence type="predicted"/>
<dbReference type="AlphaFoldDB" id="A0A9D1Z081"/>
<sequence length="499" mass="55222">MKTYAIIKRTALSLAVLLTAGLAGGCNQTEIGTEPADNSGITPTTIQKGYLTDENSLRGSHTTEVRVEGNGTVSLYLRATKPGEGVSEVSLTYAPELVEAYNDRTGNMYEALPESQVTLPEEHFTLEASSQRSTALNLSYTLSGEQTAGNTYVIPLRATVVSGSLKMNTEDSEYLIFLNVVENPGDCNKGDDRSKVLCVLETNDVNPLNALSFKLKDSGKYFYDIVVLFSDNIILDETTGTVHALVNEQIKSILNNRDKYLKPLQDRGMKVVLAITPYHTHAGVANLMPATAEAFAKELKIICDTYSLDGVFFDDEYTALQDPAPTGFYPTNTAEAAADLMYRVKQLMPDRMVIAYRLGAIQNMTSEGCKFEDPTGKIWQPGDYIDYVMVDYSDSWVAKLSEFPGLPSNRFALHNYNFNSNSPSWPKVADLEEVRDLYKSVVIYGMNPFHPSNSFDTTPIGTSSGEKLTQLQALERVCETLFDEELDYDGVKYEADYKK</sequence>
<evidence type="ECO:0000313" key="3">
    <source>
        <dbReference type="EMBL" id="HIY68457.1"/>
    </source>
</evidence>
<evidence type="ECO:0000259" key="2">
    <source>
        <dbReference type="Pfam" id="PF08522"/>
    </source>
</evidence>
<comment type="caution">
    <text evidence="3">The sequence shown here is derived from an EMBL/GenBank/DDBJ whole genome shotgun (WGS) entry which is preliminary data.</text>
</comment>
<dbReference type="Pfam" id="PF08522">
    <property type="entry name" value="BT_3987-like_N"/>
    <property type="match status" value="1"/>
</dbReference>
<evidence type="ECO:0000313" key="4">
    <source>
        <dbReference type="Proteomes" id="UP000886844"/>
    </source>
</evidence>
<feature type="signal peptide" evidence="1">
    <location>
        <begin position="1"/>
        <end position="25"/>
    </location>
</feature>
<dbReference type="InterPro" id="IPR017853">
    <property type="entry name" value="GH"/>
</dbReference>
<name>A0A9D1Z081_9BACT</name>
<gene>
    <name evidence="3" type="ORF">H9828_03465</name>
</gene>
<feature type="domain" description="BT-3987-like N-terminal" evidence="2">
    <location>
        <begin position="56"/>
        <end position="164"/>
    </location>
</feature>
<dbReference type="Gene3D" id="3.20.20.80">
    <property type="entry name" value="Glycosidases"/>
    <property type="match status" value="1"/>
</dbReference>
<keyword evidence="1" id="KW-0732">Signal</keyword>
<dbReference type="EMBL" id="DXDA01000028">
    <property type="protein sequence ID" value="HIY68457.1"/>
    <property type="molecule type" value="Genomic_DNA"/>
</dbReference>
<accession>A0A9D1Z081</accession>
<dbReference type="Proteomes" id="UP000886844">
    <property type="component" value="Unassembled WGS sequence"/>
</dbReference>
<organism evidence="3 4">
    <name type="scientific">Candidatus Alistipes intestinigallinarum</name>
    <dbReference type="NCBI Taxonomy" id="2838440"/>
    <lineage>
        <taxon>Bacteria</taxon>
        <taxon>Pseudomonadati</taxon>
        <taxon>Bacteroidota</taxon>
        <taxon>Bacteroidia</taxon>
        <taxon>Bacteroidales</taxon>
        <taxon>Rikenellaceae</taxon>
        <taxon>Alistipes</taxon>
    </lineage>
</organism>
<reference evidence="3" key="2">
    <citation type="submission" date="2021-04" db="EMBL/GenBank/DDBJ databases">
        <authorList>
            <person name="Gilroy R."/>
        </authorList>
    </citation>
    <scope>NUCLEOTIDE SEQUENCE</scope>
    <source>
        <strain evidence="3">5134</strain>
    </source>
</reference>
<dbReference type="InterPro" id="IPR013728">
    <property type="entry name" value="BT_3987-like_N"/>
</dbReference>
<evidence type="ECO:0000256" key="1">
    <source>
        <dbReference type="SAM" id="SignalP"/>
    </source>
</evidence>
<dbReference type="SUPFAM" id="SSF51445">
    <property type="entry name" value="(Trans)glycosidases"/>
    <property type="match status" value="1"/>
</dbReference>
<reference evidence="3" key="1">
    <citation type="journal article" date="2021" name="PeerJ">
        <title>Extensive microbial diversity within the chicken gut microbiome revealed by metagenomics and culture.</title>
        <authorList>
            <person name="Gilroy R."/>
            <person name="Ravi A."/>
            <person name="Getino M."/>
            <person name="Pursley I."/>
            <person name="Horton D.L."/>
            <person name="Alikhan N.F."/>
            <person name="Baker D."/>
            <person name="Gharbi K."/>
            <person name="Hall N."/>
            <person name="Watson M."/>
            <person name="Adriaenssens E.M."/>
            <person name="Foster-Nyarko E."/>
            <person name="Jarju S."/>
            <person name="Secka A."/>
            <person name="Antonio M."/>
            <person name="Oren A."/>
            <person name="Chaudhuri R.R."/>
            <person name="La Ragione R."/>
            <person name="Hildebrand F."/>
            <person name="Pallen M.J."/>
        </authorList>
    </citation>
    <scope>NUCLEOTIDE SEQUENCE</scope>
    <source>
        <strain evidence="3">5134</strain>
    </source>
</reference>
<feature type="chain" id="PRO_5039336211" evidence="1">
    <location>
        <begin position="26"/>
        <end position="499"/>
    </location>
</feature>
<dbReference type="Gene3D" id="2.60.40.1740">
    <property type="entry name" value="hypothetical protein (bacova_03559)"/>
    <property type="match status" value="1"/>
</dbReference>
<dbReference type="PROSITE" id="PS51257">
    <property type="entry name" value="PROKAR_LIPOPROTEIN"/>
    <property type="match status" value="1"/>
</dbReference>